<dbReference type="InterPro" id="IPR002637">
    <property type="entry name" value="RdgB/HAM1"/>
</dbReference>
<evidence type="ECO:0000313" key="3">
    <source>
        <dbReference type="EMBL" id="ABP00195.1"/>
    </source>
</evidence>
<dbReference type="HOGENOM" id="CLU_1423668_0_0_1"/>
<dbReference type="Gramene" id="ABP00195">
    <property type="protein sequence ID" value="ABP00195"/>
    <property type="gene ID" value="OSTLU_28134"/>
</dbReference>
<dbReference type="GO" id="GO:0009143">
    <property type="term" value="P:nucleoside triphosphate catabolic process"/>
    <property type="evidence" value="ECO:0007669"/>
    <property type="project" value="InterPro"/>
</dbReference>
<dbReference type="GO" id="GO:0005737">
    <property type="term" value="C:cytoplasm"/>
    <property type="evidence" value="ECO:0007669"/>
    <property type="project" value="TreeGrafter"/>
</dbReference>
<gene>
    <name evidence="3" type="ORF">OSTLU_28134</name>
</gene>
<comment type="similarity">
    <text evidence="1">Belongs to the HAM1 NTPase family.</text>
</comment>
<name>A4S9A3_OSTLU</name>
<evidence type="ECO:0000256" key="1">
    <source>
        <dbReference type="ARBA" id="ARBA00008023"/>
    </source>
</evidence>
<dbReference type="KEGG" id="olu:OSTLU_28134"/>
<dbReference type="AlphaFoldDB" id="A4S9A3"/>
<dbReference type="InterPro" id="IPR029001">
    <property type="entry name" value="ITPase-like_fam"/>
</dbReference>
<evidence type="ECO:0000256" key="2">
    <source>
        <dbReference type="ARBA" id="ARBA00022801"/>
    </source>
</evidence>
<reference evidence="3 4" key="1">
    <citation type="journal article" date="2007" name="Proc. Natl. Acad. Sci. U.S.A.">
        <title>The tiny eukaryote Ostreococcus provides genomic insights into the paradox of plankton speciation.</title>
        <authorList>
            <person name="Palenik B."/>
            <person name="Grimwood J."/>
            <person name="Aerts A."/>
            <person name="Rouze P."/>
            <person name="Salamov A."/>
            <person name="Putnam N."/>
            <person name="Dupont C."/>
            <person name="Jorgensen R."/>
            <person name="Derelle E."/>
            <person name="Rombauts S."/>
            <person name="Zhou K."/>
            <person name="Otillar R."/>
            <person name="Merchant S.S."/>
            <person name="Podell S."/>
            <person name="Gaasterland T."/>
            <person name="Napoli C."/>
            <person name="Gendler K."/>
            <person name="Manuell A."/>
            <person name="Tai V."/>
            <person name="Vallon O."/>
            <person name="Piganeau G."/>
            <person name="Jancek S."/>
            <person name="Heijde M."/>
            <person name="Jabbari K."/>
            <person name="Bowler C."/>
            <person name="Lohr M."/>
            <person name="Robbens S."/>
            <person name="Werner G."/>
            <person name="Dubchak I."/>
            <person name="Pazour G.J."/>
            <person name="Ren Q."/>
            <person name="Paulsen I."/>
            <person name="Delwiche C."/>
            <person name="Schmutz J."/>
            <person name="Rokhsar D."/>
            <person name="Van de Peer Y."/>
            <person name="Moreau H."/>
            <person name="Grigoriev I.V."/>
        </authorList>
    </citation>
    <scope>NUCLEOTIDE SEQUENCE [LARGE SCALE GENOMIC DNA]</scope>
    <source>
        <strain evidence="3 4">CCE9901</strain>
    </source>
</reference>
<accession>A4S9A3</accession>
<dbReference type="STRING" id="436017.A4S9A3"/>
<dbReference type="Pfam" id="PF01725">
    <property type="entry name" value="Ham1p_like"/>
    <property type="match status" value="1"/>
</dbReference>
<proteinExistence type="inferred from homology"/>
<dbReference type="Proteomes" id="UP000001568">
    <property type="component" value="Chromosome 16"/>
</dbReference>
<dbReference type="EMBL" id="CP000596">
    <property type="protein sequence ID" value="ABP00195.1"/>
    <property type="molecule type" value="Genomic_DNA"/>
</dbReference>
<sequence length="191" mass="21154">MREHLRRARAPARVDAWRGAAIEEIQANSVREVAVAKAALALERCDRACAGVVAHDCGLCVRALGGFPGPYTKDFNYRVGGDGLRALLDGAGAIDRSACWDETLVLAREGREMVVFTREKEYGDGEVGEPRKWTRWRDDASRSVGSVFVATGFGFDEPLADVSEDEYQRFRRDAPSVWSSFATFVRESGEF</sequence>
<evidence type="ECO:0000313" key="4">
    <source>
        <dbReference type="Proteomes" id="UP000001568"/>
    </source>
</evidence>
<protein>
    <submittedName>
        <fullName evidence="3">Uncharacterized protein</fullName>
    </submittedName>
</protein>
<dbReference type="PANTHER" id="PTHR11067">
    <property type="entry name" value="INOSINE TRIPHOSPHATE PYROPHOSPHATASE/HAM1 PROTEIN"/>
    <property type="match status" value="1"/>
</dbReference>
<dbReference type="Gene3D" id="3.90.950.10">
    <property type="match status" value="1"/>
</dbReference>
<organism evidence="3 4">
    <name type="scientific">Ostreococcus lucimarinus (strain CCE9901)</name>
    <dbReference type="NCBI Taxonomy" id="436017"/>
    <lineage>
        <taxon>Eukaryota</taxon>
        <taxon>Viridiplantae</taxon>
        <taxon>Chlorophyta</taxon>
        <taxon>Mamiellophyceae</taxon>
        <taxon>Mamiellales</taxon>
        <taxon>Bathycoccaceae</taxon>
        <taxon>Ostreococcus</taxon>
    </lineage>
</organism>
<dbReference type="SUPFAM" id="SSF52972">
    <property type="entry name" value="ITPase-like"/>
    <property type="match status" value="1"/>
</dbReference>
<dbReference type="GO" id="GO:0047429">
    <property type="term" value="F:nucleoside triphosphate diphosphatase activity"/>
    <property type="evidence" value="ECO:0007669"/>
    <property type="project" value="InterPro"/>
</dbReference>
<keyword evidence="2" id="KW-0378">Hydrolase</keyword>
<keyword evidence="4" id="KW-1185">Reference proteome</keyword>
<dbReference type="RefSeq" id="XP_001421901.1">
    <property type="nucleotide sequence ID" value="XM_001421864.1"/>
</dbReference>
<dbReference type="GeneID" id="5006068"/>
<dbReference type="PANTHER" id="PTHR11067:SF9">
    <property type="entry name" value="INOSINE TRIPHOSPHATE PYROPHOSPHATASE"/>
    <property type="match status" value="1"/>
</dbReference>